<dbReference type="EMBL" id="JAKMXF010000302">
    <property type="protein sequence ID" value="KAI6651727.1"/>
    <property type="molecule type" value="Genomic_DNA"/>
</dbReference>
<comment type="caution">
    <text evidence="4">The sequence shown here is derived from an EMBL/GenBank/DDBJ whole genome shotgun (WGS) entry which is preliminary data.</text>
</comment>
<organism evidence="4 5">
    <name type="scientific">Oopsacas minuta</name>
    <dbReference type="NCBI Taxonomy" id="111878"/>
    <lineage>
        <taxon>Eukaryota</taxon>
        <taxon>Metazoa</taxon>
        <taxon>Porifera</taxon>
        <taxon>Hexactinellida</taxon>
        <taxon>Hexasterophora</taxon>
        <taxon>Lyssacinosida</taxon>
        <taxon>Leucopsacidae</taxon>
        <taxon>Oopsacas</taxon>
    </lineage>
</organism>
<evidence type="ECO:0000256" key="2">
    <source>
        <dbReference type="SAM" id="Phobius"/>
    </source>
</evidence>
<dbReference type="Pfam" id="PF20053">
    <property type="entry name" value="WC-rich"/>
    <property type="match status" value="1"/>
</dbReference>
<feature type="transmembrane region" description="Helical" evidence="2">
    <location>
        <begin position="391"/>
        <end position="411"/>
    </location>
</feature>
<feature type="transmembrane region" description="Helical" evidence="2">
    <location>
        <begin position="252"/>
        <end position="274"/>
    </location>
</feature>
<feature type="domain" description="Wolframin cysteine-rich" evidence="3">
    <location>
        <begin position="556"/>
        <end position="639"/>
    </location>
</feature>
<proteinExistence type="predicted"/>
<keyword evidence="2" id="KW-0812">Transmembrane</keyword>
<reference evidence="4 5" key="1">
    <citation type="journal article" date="2023" name="BMC Biol.">
        <title>The compact genome of the sponge Oopsacas minuta (Hexactinellida) is lacking key metazoan core genes.</title>
        <authorList>
            <person name="Santini S."/>
            <person name="Schenkelaars Q."/>
            <person name="Jourda C."/>
            <person name="Duchesne M."/>
            <person name="Belahbib H."/>
            <person name="Rocher C."/>
            <person name="Selva M."/>
            <person name="Riesgo A."/>
            <person name="Vervoort M."/>
            <person name="Leys S.P."/>
            <person name="Kodjabachian L."/>
            <person name="Le Bivic A."/>
            <person name="Borchiellini C."/>
            <person name="Claverie J.M."/>
            <person name="Renard E."/>
        </authorList>
    </citation>
    <scope>NUCLEOTIDE SEQUENCE [LARGE SCALE GENOMIC DNA]</scope>
    <source>
        <strain evidence="4">SPO-2</strain>
    </source>
</reference>
<keyword evidence="2" id="KW-1133">Transmembrane helix</keyword>
<evidence type="ECO:0000259" key="3">
    <source>
        <dbReference type="Pfam" id="PF20053"/>
    </source>
</evidence>
<sequence>MSTNNDLQRSLSTLVEESINQNARLLFKRFQSPIQTTSHAGSNPQSPDTGVRQRKNKREEIVQSPQNVLEDTINVSDMIPGDGLRLRPRGGASNEVDGATPENEEDKILNANVHTKAEGNNDTQTEVVGKQNENVLNSFAEYKAEQEDVEMSQEFFVNSIKELLTGELGYVSQSIYADARKHNREEWKKFHEAPILNKVFNHPGMTINTIKESVIKNTQKYSITFLWRWVPYRELQFLLVLYFYSLLLLPEVLFTIIPTVISICIFLTMLVYSVQIISARLDFSEYLSIVDSLGFVDNIYKFVVASDYLRKTSIIYYIKFFFCWSLFLFVFPQVKTQVPAFFVPLSLIFFLASTYFALQVRQKVVYLSIAIWFIEFLTWSIGMLIGPSAILLAIGAVTKITHTLVFIYMACCYKWKGFTLLVCPHFFMAVWWKMFALSVMNLAMSQLVYIIIGTILVTTLLPFLTVLIIVFLAISPLATWYYYDINAALFVWAGLATAGIAVMLFGWFYDRLIKLDFVKLTFKNAMWLVFFMFSFVCFLSYAYSQYSFNSKSVIKWKDYSEFCSPHGGNQNFATYQHKCMHLVGRKVRLEGVIDNIYLESRDNSLERVISKIPFSPLVQGLTCLLGKKESYPEGCDYEKYPNLCQVGHCAMSLGEEFTYGIELGGKARTFSNTARISAGTKFKSQLLQLKKWDKVNLLCRIEEVGATTSKVKLLRIQTDDQPEEVSTSMQITNYLSSVIYFFLL</sequence>
<feature type="transmembrane region" description="Helical" evidence="2">
    <location>
        <begin position="365"/>
        <end position="385"/>
    </location>
</feature>
<keyword evidence="2" id="KW-0472">Membrane</keyword>
<feature type="transmembrane region" description="Helical" evidence="2">
    <location>
        <begin position="225"/>
        <end position="246"/>
    </location>
</feature>
<gene>
    <name evidence="4" type="ORF">LOD99_4975</name>
</gene>
<name>A0AAV7JSG5_9METZ</name>
<feature type="transmembrane region" description="Helical" evidence="2">
    <location>
        <begin position="314"/>
        <end position="334"/>
    </location>
</feature>
<feature type="transmembrane region" description="Helical" evidence="2">
    <location>
        <begin position="418"/>
        <end position="435"/>
    </location>
</feature>
<feature type="transmembrane region" description="Helical" evidence="2">
    <location>
        <begin position="447"/>
        <end position="474"/>
    </location>
</feature>
<feature type="transmembrane region" description="Helical" evidence="2">
    <location>
        <begin position="340"/>
        <end position="358"/>
    </location>
</feature>
<feature type="transmembrane region" description="Helical" evidence="2">
    <location>
        <begin position="486"/>
        <end position="509"/>
    </location>
</feature>
<dbReference type="Proteomes" id="UP001165289">
    <property type="component" value="Unassembled WGS sequence"/>
</dbReference>
<dbReference type="PANTHER" id="PTHR13098">
    <property type="entry name" value="WOLFRAMIN"/>
    <property type="match status" value="1"/>
</dbReference>
<accession>A0AAV7JSG5</accession>
<protein>
    <recommendedName>
        <fullName evidence="3">Wolframin cysteine-rich domain-containing protein</fullName>
    </recommendedName>
</protein>
<dbReference type="PANTHER" id="PTHR13098:SF3">
    <property type="entry name" value="WOLFRAMIN"/>
    <property type="match status" value="1"/>
</dbReference>
<dbReference type="InterPro" id="IPR045400">
    <property type="entry name" value="Wolframin_Cys-rich"/>
</dbReference>
<dbReference type="GO" id="GO:0030968">
    <property type="term" value="P:endoplasmic reticulum unfolded protein response"/>
    <property type="evidence" value="ECO:0007669"/>
    <property type="project" value="TreeGrafter"/>
</dbReference>
<feature type="region of interest" description="Disordered" evidence="1">
    <location>
        <begin position="76"/>
        <end position="102"/>
    </location>
</feature>
<evidence type="ECO:0000313" key="5">
    <source>
        <dbReference type="Proteomes" id="UP001165289"/>
    </source>
</evidence>
<feature type="compositionally biased region" description="Polar residues" evidence="1">
    <location>
        <begin position="35"/>
        <end position="48"/>
    </location>
</feature>
<evidence type="ECO:0000313" key="4">
    <source>
        <dbReference type="EMBL" id="KAI6651727.1"/>
    </source>
</evidence>
<feature type="transmembrane region" description="Helical" evidence="2">
    <location>
        <begin position="525"/>
        <end position="543"/>
    </location>
</feature>
<dbReference type="InterPro" id="IPR026209">
    <property type="entry name" value="Wolframin_fam"/>
</dbReference>
<feature type="region of interest" description="Disordered" evidence="1">
    <location>
        <begin position="35"/>
        <end position="62"/>
    </location>
</feature>
<dbReference type="GO" id="GO:0055074">
    <property type="term" value="P:calcium ion homeostasis"/>
    <property type="evidence" value="ECO:0007669"/>
    <property type="project" value="TreeGrafter"/>
</dbReference>
<dbReference type="AlphaFoldDB" id="A0AAV7JSG5"/>
<evidence type="ECO:0000256" key="1">
    <source>
        <dbReference type="SAM" id="MobiDB-lite"/>
    </source>
</evidence>
<dbReference type="GO" id="GO:0005789">
    <property type="term" value="C:endoplasmic reticulum membrane"/>
    <property type="evidence" value="ECO:0007669"/>
    <property type="project" value="TreeGrafter"/>
</dbReference>
<keyword evidence="5" id="KW-1185">Reference proteome</keyword>